<evidence type="ECO:0000256" key="2">
    <source>
        <dbReference type="ARBA" id="ARBA00023027"/>
    </source>
</evidence>
<dbReference type="InterPro" id="IPR029154">
    <property type="entry name" value="HIBADH-like_NADP-bd"/>
</dbReference>
<dbReference type="EMBL" id="CP043494">
    <property type="protein sequence ID" value="WNG43258.1"/>
    <property type="molecule type" value="Genomic_DNA"/>
</dbReference>
<accession>A0ABY9WIY4</accession>
<feature type="domain" description="3-hydroxyisobutyrate dehydrogenase-like NAD-binding" evidence="4">
    <location>
        <begin position="167"/>
        <end position="265"/>
    </location>
</feature>
<dbReference type="Pfam" id="PF14833">
    <property type="entry name" value="NAD_binding_11"/>
    <property type="match status" value="1"/>
</dbReference>
<feature type="domain" description="6-phosphogluconate dehydrogenase NADP-binding" evidence="3">
    <location>
        <begin position="5"/>
        <end position="157"/>
    </location>
</feature>
<dbReference type="InterPro" id="IPR036291">
    <property type="entry name" value="NAD(P)-bd_dom_sf"/>
</dbReference>
<proteinExistence type="predicted"/>
<dbReference type="SUPFAM" id="SSF48179">
    <property type="entry name" value="6-phosphogluconate dehydrogenase C-terminal domain-like"/>
    <property type="match status" value="1"/>
</dbReference>
<dbReference type="InterPro" id="IPR013328">
    <property type="entry name" value="6PGD_dom2"/>
</dbReference>
<evidence type="ECO:0000313" key="6">
    <source>
        <dbReference type="Proteomes" id="UP001611383"/>
    </source>
</evidence>
<dbReference type="PANTHER" id="PTHR43580:SF2">
    <property type="entry name" value="CYTOKINE-LIKE NUCLEAR FACTOR N-PAC"/>
    <property type="match status" value="1"/>
</dbReference>
<dbReference type="InterPro" id="IPR008927">
    <property type="entry name" value="6-PGluconate_DH-like_C_sf"/>
</dbReference>
<dbReference type="PIRSF" id="PIRSF000103">
    <property type="entry name" value="HIBADH"/>
    <property type="match status" value="1"/>
</dbReference>
<evidence type="ECO:0000313" key="5">
    <source>
        <dbReference type="EMBL" id="WNG43258.1"/>
    </source>
</evidence>
<keyword evidence="1" id="KW-0560">Oxidoreductase</keyword>
<evidence type="ECO:0000259" key="3">
    <source>
        <dbReference type="Pfam" id="PF03446"/>
    </source>
</evidence>
<dbReference type="Pfam" id="PF03446">
    <property type="entry name" value="NAD_binding_2"/>
    <property type="match status" value="1"/>
</dbReference>
<evidence type="ECO:0000256" key="1">
    <source>
        <dbReference type="ARBA" id="ARBA00023002"/>
    </source>
</evidence>
<dbReference type="Proteomes" id="UP001611383">
    <property type="component" value="Chromosome"/>
</dbReference>
<protein>
    <submittedName>
        <fullName evidence="5">NAD(P)-dependent oxidoreductase</fullName>
    </submittedName>
</protein>
<dbReference type="RefSeq" id="WP_395813899.1">
    <property type="nucleotide sequence ID" value="NZ_CP043494.1"/>
</dbReference>
<dbReference type="PANTHER" id="PTHR43580">
    <property type="entry name" value="OXIDOREDUCTASE GLYR1-RELATED"/>
    <property type="match status" value="1"/>
</dbReference>
<gene>
    <name evidence="5" type="ORF">F0U60_03460</name>
</gene>
<dbReference type="Gene3D" id="3.40.50.720">
    <property type="entry name" value="NAD(P)-binding Rossmann-like Domain"/>
    <property type="match status" value="1"/>
</dbReference>
<sequence>MSEAIGFIGLGLLGLPVATNLVDAGHSLRVYNRTAAKAAPLVERGVYLASRPADVVTPGGVVVTLVWDDASLEDVVKSDGFLERLGPGGVHISMSTVLPETARRLERLHAQQGCAYVEAPIFGRPEAAAARRLWIPVAGKQPAKDRVRPLLEAMGAQGIFDFGEAVGAATTVKLVGNFLIVSAAHSLTEALSMAEKSGVDPKAVVEMLTTTLFAAPIYQSYGKMIAEKTPAMQSPIPLKDVGLFKRTAEQVESPTPISSHLYELLRV</sequence>
<dbReference type="InterPro" id="IPR015815">
    <property type="entry name" value="HIBADH-related"/>
</dbReference>
<keyword evidence="6" id="KW-1185">Reference proteome</keyword>
<dbReference type="InterPro" id="IPR006115">
    <property type="entry name" value="6PGDH_NADP-bd"/>
</dbReference>
<dbReference type="Gene3D" id="1.10.1040.10">
    <property type="entry name" value="N-(1-d-carboxylethyl)-l-norvaline Dehydrogenase, domain 2"/>
    <property type="match status" value="1"/>
</dbReference>
<organism evidence="5 6">
    <name type="scientific">Archangium minus</name>
    <dbReference type="NCBI Taxonomy" id="83450"/>
    <lineage>
        <taxon>Bacteria</taxon>
        <taxon>Pseudomonadati</taxon>
        <taxon>Myxococcota</taxon>
        <taxon>Myxococcia</taxon>
        <taxon>Myxococcales</taxon>
        <taxon>Cystobacterineae</taxon>
        <taxon>Archangiaceae</taxon>
        <taxon>Archangium</taxon>
    </lineage>
</organism>
<dbReference type="SUPFAM" id="SSF51735">
    <property type="entry name" value="NAD(P)-binding Rossmann-fold domains"/>
    <property type="match status" value="1"/>
</dbReference>
<evidence type="ECO:0000259" key="4">
    <source>
        <dbReference type="Pfam" id="PF14833"/>
    </source>
</evidence>
<dbReference type="InterPro" id="IPR051265">
    <property type="entry name" value="HIBADH-related_NP60_sf"/>
</dbReference>
<name>A0ABY9WIY4_9BACT</name>
<keyword evidence="2" id="KW-0520">NAD</keyword>
<reference evidence="5 6" key="1">
    <citation type="submission" date="2019-08" db="EMBL/GenBank/DDBJ databases">
        <title>Archangium and Cystobacter genomes.</title>
        <authorList>
            <person name="Chen I.-C.K."/>
            <person name="Wielgoss S."/>
        </authorList>
    </citation>
    <scope>NUCLEOTIDE SEQUENCE [LARGE SCALE GENOMIC DNA]</scope>
    <source>
        <strain evidence="5 6">Cbm 6</strain>
    </source>
</reference>